<evidence type="ECO:0000259" key="2">
    <source>
        <dbReference type="Pfam" id="PF00326"/>
    </source>
</evidence>
<dbReference type="PRINTS" id="PR00862">
    <property type="entry name" value="PROLIGOPTASE"/>
</dbReference>
<accession>X1GWI9</accession>
<dbReference type="PANTHER" id="PTHR42776:SF27">
    <property type="entry name" value="DIPEPTIDYL PEPTIDASE FAMILY MEMBER 6"/>
    <property type="match status" value="1"/>
</dbReference>
<gene>
    <name evidence="3" type="ORF">S03H2_17274</name>
</gene>
<dbReference type="SUPFAM" id="SSF53474">
    <property type="entry name" value="alpha/beta-Hydrolases"/>
    <property type="match status" value="1"/>
</dbReference>
<feature type="domain" description="Peptidase S9 prolyl oligopeptidase catalytic" evidence="2">
    <location>
        <begin position="268"/>
        <end position="350"/>
    </location>
</feature>
<evidence type="ECO:0000256" key="1">
    <source>
        <dbReference type="ARBA" id="ARBA00022801"/>
    </source>
</evidence>
<dbReference type="EMBL" id="BARU01008893">
    <property type="protein sequence ID" value="GAH45959.1"/>
    <property type="molecule type" value="Genomic_DNA"/>
</dbReference>
<feature type="non-terminal residue" evidence="3">
    <location>
        <position position="1"/>
    </location>
</feature>
<dbReference type="PANTHER" id="PTHR42776">
    <property type="entry name" value="SERINE PEPTIDASE S9 FAMILY MEMBER"/>
    <property type="match status" value="1"/>
</dbReference>
<dbReference type="AlphaFoldDB" id="X1GWI9"/>
<evidence type="ECO:0000313" key="3">
    <source>
        <dbReference type="EMBL" id="GAH45959.1"/>
    </source>
</evidence>
<dbReference type="InterPro" id="IPR029058">
    <property type="entry name" value="AB_hydrolase_fold"/>
</dbReference>
<keyword evidence="1" id="KW-0378">Hydrolase</keyword>
<dbReference type="GO" id="GO:0004252">
    <property type="term" value="F:serine-type endopeptidase activity"/>
    <property type="evidence" value="ECO:0007669"/>
    <property type="project" value="InterPro"/>
</dbReference>
<dbReference type="Gene3D" id="2.120.10.30">
    <property type="entry name" value="TolB, C-terminal domain"/>
    <property type="match status" value="1"/>
</dbReference>
<sequence>GKDFDIYLGFVKKGKAFTRVCKNSGYWAPIEFSPDDKKLLVKQYISSNESYYHILDLNTNSLSQINSVDSAIAYGIAHWSKHGQGIYMVSDQYSEFKQLLYHDLKTKNNEILTKNIPWDIEEFELSPSGDTIALISNEDGIHKLYFLNTKTHSISQARLPQGIIYNIEYKPDGRKLAMVISTPKSPTDVYTLDLKHKTFTRWTYSEVAGLDTASFIQPQLIHYPTFDSIEGAPRLIPAFYFKPTGSKPPYPVLIMCHGGPAVQYVPGFSPITQFYLNELGIGVIAPNIRGSSGYGKEYMSLDNGYNRENSVRDIGALLDWILKQPELDASRVAIIGGSYGGYMVLAAMVHYP</sequence>
<dbReference type="SUPFAM" id="SSF82171">
    <property type="entry name" value="DPP6 N-terminal domain-like"/>
    <property type="match status" value="1"/>
</dbReference>
<reference evidence="3" key="1">
    <citation type="journal article" date="2014" name="Front. Microbiol.">
        <title>High frequency of phylogenetically diverse reductive dehalogenase-homologous genes in deep subseafloor sedimentary metagenomes.</title>
        <authorList>
            <person name="Kawai M."/>
            <person name="Futagami T."/>
            <person name="Toyoda A."/>
            <person name="Takaki Y."/>
            <person name="Nishi S."/>
            <person name="Hori S."/>
            <person name="Arai W."/>
            <person name="Tsubouchi T."/>
            <person name="Morono Y."/>
            <person name="Uchiyama I."/>
            <person name="Ito T."/>
            <person name="Fujiyama A."/>
            <person name="Inagaki F."/>
            <person name="Takami H."/>
        </authorList>
    </citation>
    <scope>NUCLEOTIDE SEQUENCE</scope>
    <source>
        <strain evidence="3">Expedition CK06-06</strain>
    </source>
</reference>
<dbReference type="InterPro" id="IPR002470">
    <property type="entry name" value="Peptidase_S9A"/>
</dbReference>
<name>X1GWI9_9ZZZZ</name>
<dbReference type="InterPro" id="IPR011042">
    <property type="entry name" value="6-blade_b-propeller_TolB-like"/>
</dbReference>
<proteinExistence type="predicted"/>
<organism evidence="3">
    <name type="scientific">marine sediment metagenome</name>
    <dbReference type="NCBI Taxonomy" id="412755"/>
    <lineage>
        <taxon>unclassified sequences</taxon>
        <taxon>metagenomes</taxon>
        <taxon>ecological metagenomes</taxon>
    </lineage>
</organism>
<feature type="non-terminal residue" evidence="3">
    <location>
        <position position="352"/>
    </location>
</feature>
<dbReference type="GO" id="GO:0006508">
    <property type="term" value="P:proteolysis"/>
    <property type="evidence" value="ECO:0007669"/>
    <property type="project" value="InterPro"/>
</dbReference>
<protein>
    <recommendedName>
        <fullName evidence="2">Peptidase S9 prolyl oligopeptidase catalytic domain-containing protein</fullName>
    </recommendedName>
</protein>
<dbReference type="Pfam" id="PF00326">
    <property type="entry name" value="Peptidase_S9"/>
    <property type="match status" value="1"/>
</dbReference>
<dbReference type="InterPro" id="IPR001375">
    <property type="entry name" value="Peptidase_S9_cat"/>
</dbReference>
<dbReference type="Gene3D" id="3.40.50.1820">
    <property type="entry name" value="alpha/beta hydrolase"/>
    <property type="match status" value="1"/>
</dbReference>
<comment type="caution">
    <text evidence="3">The sequence shown here is derived from an EMBL/GenBank/DDBJ whole genome shotgun (WGS) entry which is preliminary data.</text>
</comment>